<keyword evidence="3" id="KW-1185">Reference proteome</keyword>
<dbReference type="PANTHER" id="PTHR23026">
    <property type="entry name" value="NADPH NITROREDUCTASE"/>
    <property type="match status" value="1"/>
</dbReference>
<accession>A0ABM9M7H5</accession>
<feature type="domain" description="Nitroreductase" evidence="1">
    <location>
        <begin position="6"/>
        <end position="34"/>
    </location>
</feature>
<organism evidence="2 3">
    <name type="scientific">[Mycobacterium] burgundiense</name>
    <dbReference type="NCBI Taxonomy" id="3064286"/>
    <lineage>
        <taxon>Bacteria</taxon>
        <taxon>Bacillati</taxon>
        <taxon>Actinomycetota</taxon>
        <taxon>Actinomycetes</taxon>
        <taxon>Mycobacteriales</taxon>
        <taxon>Mycobacteriaceae</taxon>
        <taxon>Mycolicibacterium</taxon>
    </lineage>
</organism>
<name>A0ABM9M7H5_9MYCO</name>
<dbReference type="InterPro" id="IPR000415">
    <property type="entry name" value="Nitroreductase-like"/>
</dbReference>
<evidence type="ECO:0000313" key="3">
    <source>
        <dbReference type="Proteomes" id="UP001190465"/>
    </source>
</evidence>
<dbReference type="SUPFAM" id="SSF55469">
    <property type="entry name" value="FMN-dependent nitroreductase-like"/>
    <property type="match status" value="1"/>
</dbReference>
<dbReference type="Gene3D" id="3.40.109.10">
    <property type="entry name" value="NADH Oxidase"/>
    <property type="match status" value="2"/>
</dbReference>
<dbReference type="PANTHER" id="PTHR23026:SF123">
    <property type="entry name" value="NAD(P)H NITROREDUCTASE RV3131-RELATED"/>
    <property type="match status" value="1"/>
</dbReference>
<dbReference type="Pfam" id="PF00881">
    <property type="entry name" value="Nitroreductase"/>
    <property type="match status" value="1"/>
</dbReference>
<protein>
    <submittedName>
        <fullName evidence="2">Nitroreductase family protein</fullName>
    </submittedName>
</protein>
<gene>
    <name evidence="2" type="ORF">MU0053_005054</name>
</gene>
<dbReference type="InterPro" id="IPR050627">
    <property type="entry name" value="Nitroreductase/BluB"/>
</dbReference>
<proteinExistence type="predicted"/>
<dbReference type="Proteomes" id="UP001190465">
    <property type="component" value="Chromosome"/>
</dbReference>
<evidence type="ECO:0000259" key="1">
    <source>
        <dbReference type="Pfam" id="PF00881"/>
    </source>
</evidence>
<dbReference type="InterPro" id="IPR029479">
    <property type="entry name" value="Nitroreductase"/>
</dbReference>
<evidence type="ECO:0000313" key="2">
    <source>
        <dbReference type="EMBL" id="CAJ1511137.1"/>
    </source>
</evidence>
<reference evidence="2 3" key="1">
    <citation type="submission" date="2023-08" db="EMBL/GenBank/DDBJ databases">
        <authorList>
            <person name="Folkvardsen B D."/>
            <person name="Norman A."/>
        </authorList>
    </citation>
    <scope>NUCLEOTIDE SEQUENCE [LARGE SCALE GENOMIC DNA]</scope>
    <source>
        <strain evidence="2 3">Mu0053</strain>
    </source>
</reference>
<sequence length="273" mass="29627">MAAAFPDAAELERVLDLAARAPSAGNTQPWRWHVDNRGVQLFADWPRRRGDTDSDRRDVFLSCGAVLHHCAVAFAAAGWSSRVHRFPADDVLASFELDPQPAGDGSRELADAIALRRADRRPYSGSLPAGTVELLVMRAQRFGVQLSVVPTSRWTRIGATEFALRYAAGADQHDDDQAAMLVLATDTDSDLMRLRAGEALSHLTLSAAALGLATCPLTEPLRDPRNSLTLACEIFDGDAYPQALIRLGQQSDGDPLPPLERRSVAETTTFALQ</sequence>
<dbReference type="EMBL" id="OY726397">
    <property type="protein sequence ID" value="CAJ1511137.1"/>
    <property type="molecule type" value="Genomic_DNA"/>
</dbReference>
<dbReference type="RefSeq" id="WP_308480304.1">
    <property type="nucleotide sequence ID" value="NZ_OY726397.1"/>
</dbReference>